<dbReference type="EMBL" id="CP046996">
    <property type="protein sequence ID" value="QHA00007.1"/>
    <property type="molecule type" value="Genomic_DNA"/>
</dbReference>
<protein>
    <submittedName>
        <fullName evidence="2">Uncharacterized protein</fullName>
    </submittedName>
</protein>
<gene>
    <name evidence="2" type="ORF">GQ588_04765</name>
</gene>
<evidence type="ECO:0000256" key="1">
    <source>
        <dbReference type="SAM" id="Phobius"/>
    </source>
</evidence>
<name>A0A857DGH9_9FIRM</name>
<proteinExistence type="predicted"/>
<organism evidence="2 3">
    <name type="scientific">Dehalobacter restrictus</name>
    <dbReference type="NCBI Taxonomy" id="55583"/>
    <lineage>
        <taxon>Bacteria</taxon>
        <taxon>Bacillati</taxon>
        <taxon>Bacillota</taxon>
        <taxon>Clostridia</taxon>
        <taxon>Eubacteriales</taxon>
        <taxon>Desulfitobacteriaceae</taxon>
        <taxon>Dehalobacter</taxon>
    </lineage>
</organism>
<dbReference type="Proteomes" id="UP000430508">
    <property type="component" value="Chromosome"/>
</dbReference>
<dbReference type="RefSeq" id="WP_019225105.1">
    <property type="nucleotide sequence ID" value="NZ_CP046996.1"/>
</dbReference>
<feature type="transmembrane region" description="Helical" evidence="1">
    <location>
        <begin position="81"/>
        <end position="108"/>
    </location>
</feature>
<dbReference type="AlphaFoldDB" id="A0A857DGH9"/>
<keyword evidence="1" id="KW-0472">Membrane</keyword>
<keyword evidence="1" id="KW-0812">Transmembrane</keyword>
<feature type="transmembrane region" description="Helical" evidence="1">
    <location>
        <begin position="12"/>
        <end position="33"/>
    </location>
</feature>
<sequence length="150" mass="16532">MKIPIIALILQGIPEQIAVVTLAYVIAGMPFAWKKIVSMGIILALTSYLLRFFPILFGLHTVIMLVLLFILLFFGGKSNFYAGLVASLLGFLALIISETVCLSLLMPLFHVSAEMLNTDVGLRILITLPQVFVLFIASLIILKIKKGVKR</sequence>
<accession>A0A857DGH9</accession>
<evidence type="ECO:0000313" key="2">
    <source>
        <dbReference type="EMBL" id="QHA00007.1"/>
    </source>
</evidence>
<feature type="transmembrane region" description="Helical" evidence="1">
    <location>
        <begin position="120"/>
        <end position="142"/>
    </location>
</feature>
<reference evidence="2 3" key="1">
    <citation type="submission" date="2019-12" db="EMBL/GenBank/DDBJ databases">
        <title>Sequence classification of anaerobic respiratory reductive dehalogenases: First we see many, then we see few.</title>
        <authorList>
            <person name="Molenda O."/>
            <person name="Puentes Jacome L.A."/>
            <person name="Cao X."/>
            <person name="Nesbo C.L."/>
            <person name="Tang S."/>
            <person name="Morson N."/>
            <person name="Patron J."/>
            <person name="Lomheim L."/>
            <person name="Wishart D.S."/>
            <person name="Edwards E.A."/>
        </authorList>
    </citation>
    <scope>NUCLEOTIDE SEQUENCE [LARGE SCALE GENOMIC DNA]</scope>
    <source>
        <strain evidence="2 3">12DCA</strain>
    </source>
</reference>
<evidence type="ECO:0000313" key="3">
    <source>
        <dbReference type="Proteomes" id="UP000430508"/>
    </source>
</evidence>
<keyword evidence="1" id="KW-1133">Transmembrane helix</keyword>
<feature type="transmembrane region" description="Helical" evidence="1">
    <location>
        <begin position="53"/>
        <end position="74"/>
    </location>
</feature>